<dbReference type="PANTHER" id="PTHR33542">
    <property type="entry name" value="SIROHYDROCHLORIN FERROCHELATASE, CHLOROPLASTIC"/>
    <property type="match status" value="1"/>
</dbReference>
<proteinExistence type="predicted"/>
<evidence type="ECO:0000256" key="1">
    <source>
        <dbReference type="ARBA" id="ARBA00022723"/>
    </source>
</evidence>
<dbReference type="InterPro" id="IPR002762">
    <property type="entry name" value="CbiX-like"/>
</dbReference>
<dbReference type="RefSeq" id="WP_189042129.1">
    <property type="nucleotide sequence ID" value="NZ_BMJQ01000001.1"/>
</dbReference>
<evidence type="ECO:0000313" key="3">
    <source>
        <dbReference type="EMBL" id="GGF02664.1"/>
    </source>
</evidence>
<evidence type="ECO:0000313" key="4">
    <source>
        <dbReference type="Proteomes" id="UP000646365"/>
    </source>
</evidence>
<dbReference type="Pfam" id="PF01903">
    <property type="entry name" value="CbiX"/>
    <property type="match status" value="2"/>
</dbReference>
<reference evidence="3" key="1">
    <citation type="journal article" date="2014" name="Int. J. Syst. Evol. Microbiol.">
        <title>Complete genome sequence of Corynebacterium casei LMG S-19264T (=DSM 44701T), isolated from a smear-ripened cheese.</title>
        <authorList>
            <consortium name="US DOE Joint Genome Institute (JGI-PGF)"/>
            <person name="Walter F."/>
            <person name="Albersmeier A."/>
            <person name="Kalinowski J."/>
            <person name="Ruckert C."/>
        </authorList>
    </citation>
    <scope>NUCLEOTIDE SEQUENCE</scope>
    <source>
        <strain evidence="3">CGMCC 1.15725</strain>
    </source>
</reference>
<keyword evidence="4" id="KW-1185">Reference proteome</keyword>
<keyword evidence="1" id="KW-0479">Metal-binding</keyword>
<dbReference type="GO" id="GO:0046872">
    <property type="term" value="F:metal ion binding"/>
    <property type="evidence" value="ECO:0007669"/>
    <property type="project" value="UniProtKB-KW"/>
</dbReference>
<organism evidence="3 4">
    <name type="scientific">Aliidongia dinghuensis</name>
    <dbReference type="NCBI Taxonomy" id="1867774"/>
    <lineage>
        <taxon>Bacteria</taxon>
        <taxon>Pseudomonadati</taxon>
        <taxon>Pseudomonadota</taxon>
        <taxon>Alphaproteobacteria</taxon>
        <taxon>Rhodospirillales</taxon>
        <taxon>Dongiaceae</taxon>
        <taxon>Aliidongia</taxon>
    </lineage>
</organism>
<dbReference type="PANTHER" id="PTHR33542:SF3">
    <property type="entry name" value="SIROHYDROCHLORIN FERROCHELATASE, CHLOROPLASTIC"/>
    <property type="match status" value="1"/>
</dbReference>
<dbReference type="SUPFAM" id="SSF53800">
    <property type="entry name" value="Chelatase"/>
    <property type="match status" value="1"/>
</dbReference>
<keyword evidence="2" id="KW-0456">Lyase</keyword>
<accession>A0A8J2YQW4</accession>
<protein>
    <submittedName>
        <fullName evidence="3">Cobalamin biosynthesis protein CbiX</fullName>
    </submittedName>
</protein>
<reference evidence="3" key="2">
    <citation type="submission" date="2020-09" db="EMBL/GenBank/DDBJ databases">
        <authorList>
            <person name="Sun Q."/>
            <person name="Zhou Y."/>
        </authorList>
    </citation>
    <scope>NUCLEOTIDE SEQUENCE</scope>
    <source>
        <strain evidence="3">CGMCC 1.15725</strain>
    </source>
</reference>
<evidence type="ECO:0000256" key="2">
    <source>
        <dbReference type="ARBA" id="ARBA00023239"/>
    </source>
</evidence>
<dbReference type="CDD" id="cd03416">
    <property type="entry name" value="CbiX_SirB_N"/>
    <property type="match status" value="1"/>
</dbReference>
<comment type="caution">
    <text evidence="3">The sequence shown here is derived from an EMBL/GenBank/DDBJ whole genome shotgun (WGS) entry which is preliminary data.</text>
</comment>
<dbReference type="AlphaFoldDB" id="A0A8J2YQW4"/>
<sequence length="267" mass="26722">MTERDTVAAGGGYGGDGYLLCGHGSRDLGAVAGFAAIARGLAPQLAGRPFAHGFMELAEPDLEAAVGTLAAAGATRILAIPGFLFAARHVREDLPRLLAAAAARHGVAWHLGRELGADPRLVDALAERAHIAAAGAVAAEPAARAGTGLALVGAGSSDAGANAALTTLAEEVRHALGFGDAIACYASVASPPVGAAVEALAARGFARVLLLPWFLTEGNLLRQARAEARAAAAGRVELAEAEVLGAHPLVLDTLAARAHALAETPSP</sequence>
<dbReference type="Proteomes" id="UP000646365">
    <property type="component" value="Unassembled WGS sequence"/>
</dbReference>
<name>A0A8J2YQW4_9PROT</name>
<dbReference type="Gene3D" id="3.40.50.1400">
    <property type="match status" value="2"/>
</dbReference>
<dbReference type="GO" id="GO:0016829">
    <property type="term" value="F:lyase activity"/>
    <property type="evidence" value="ECO:0007669"/>
    <property type="project" value="UniProtKB-KW"/>
</dbReference>
<gene>
    <name evidence="3" type="ORF">GCM10011611_05170</name>
</gene>
<dbReference type="EMBL" id="BMJQ01000001">
    <property type="protein sequence ID" value="GGF02664.1"/>
    <property type="molecule type" value="Genomic_DNA"/>
</dbReference>
<dbReference type="InterPro" id="IPR050963">
    <property type="entry name" value="Sirohydro_Cobaltochel/CbiX"/>
</dbReference>